<accession>A0A382EGG5</accession>
<name>A0A382EGG5_9ZZZZ</name>
<organism evidence="2">
    <name type="scientific">marine metagenome</name>
    <dbReference type="NCBI Taxonomy" id="408172"/>
    <lineage>
        <taxon>unclassified sequences</taxon>
        <taxon>metagenomes</taxon>
        <taxon>ecological metagenomes</taxon>
    </lineage>
</organism>
<feature type="coiled-coil region" evidence="1">
    <location>
        <begin position="19"/>
        <end position="46"/>
    </location>
</feature>
<dbReference type="AlphaFoldDB" id="A0A382EGG5"/>
<proteinExistence type="predicted"/>
<keyword evidence="1" id="KW-0175">Coiled coil</keyword>
<gene>
    <name evidence="2" type="ORF">METZ01_LOCUS202672</name>
</gene>
<evidence type="ECO:0000256" key="1">
    <source>
        <dbReference type="SAM" id="Coils"/>
    </source>
</evidence>
<dbReference type="EMBL" id="UINC01044401">
    <property type="protein sequence ID" value="SVB49818.1"/>
    <property type="molecule type" value="Genomic_DNA"/>
</dbReference>
<protein>
    <submittedName>
        <fullName evidence="2">Uncharacterized protein</fullName>
    </submittedName>
</protein>
<sequence length="249" mass="28828">MGVKDALFGWLIKAISGRIRKLESDNKRLSSHNEKLTIEVEELTIDRGSWKSRHDAERKKSRDLKSTWERDELGPIRDEVRELKILVREMSEVRLPPPAEESDSPNSISEALSIADSECENILFFEDAKRSAKKCEYEDPERLINVFRIMDNEAEKWFELEEGTGSYEDALSKTGLDIADSDSDTAHQAYPRVFKTRNDQGEQVKREMLRHVKLGVSQNPKRTMRIHYEAVRANRKILIGYCGKHLPIR</sequence>
<evidence type="ECO:0000313" key="2">
    <source>
        <dbReference type="EMBL" id="SVB49818.1"/>
    </source>
</evidence>
<reference evidence="2" key="1">
    <citation type="submission" date="2018-05" db="EMBL/GenBank/DDBJ databases">
        <authorList>
            <person name="Lanie J.A."/>
            <person name="Ng W.-L."/>
            <person name="Kazmierczak K.M."/>
            <person name="Andrzejewski T.M."/>
            <person name="Davidsen T.M."/>
            <person name="Wayne K.J."/>
            <person name="Tettelin H."/>
            <person name="Glass J.I."/>
            <person name="Rusch D."/>
            <person name="Podicherti R."/>
            <person name="Tsui H.-C.T."/>
            <person name="Winkler M.E."/>
        </authorList>
    </citation>
    <scope>NUCLEOTIDE SEQUENCE</scope>
</reference>